<evidence type="ECO:0000313" key="1">
    <source>
        <dbReference type="EMBL" id="NYD54601.1"/>
    </source>
</evidence>
<reference evidence="1 2" key="1">
    <citation type="submission" date="2020-07" db="EMBL/GenBank/DDBJ databases">
        <title>Sequencing the genomes of 1000 actinobacteria strains.</title>
        <authorList>
            <person name="Klenk H.-P."/>
        </authorList>
    </citation>
    <scope>NUCLEOTIDE SEQUENCE [LARGE SCALE GENOMIC DNA]</scope>
    <source>
        <strain evidence="1 2">DSM 22185</strain>
    </source>
</reference>
<accession>A0A7Y9EVJ8</accession>
<keyword evidence="2" id="KW-1185">Reference proteome</keyword>
<dbReference type="RefSeq" id="WP_179433037.1">
    <property type="nucleotide sequence ID" value="NZ_JACCBH010000001.1"/>
</dbReference>
<dbReference type="AlphaFoldDB" id="A0A7Y9EVJ8"/>
<gene>
    <name evidence="1" type="ORF">BKA02_001656</name>
</gene>
<comment type="caution">
    <text evidence="1">The sequence shown here is derived from an EMBL/GenBank/DDBJ whole genome shotgun (WGS) entry which is preliminary data.</text>
</comment>
<proteinExistence type="predicted"/>
<sequence>MDSFTRKAVNSFSRKAMNGCEWWSDMKKNELVWRELVDAAIVQRERRWNNVDDVAFRAGVAPATAAYALRRVIEIGAIQQHHAGFTVVNPAKVLTLLCAARSILSDTLAIVTMHDHDIEHLRDRWGAGLIAGGAAAAVELLGGVNTVSDYSERIFYLRDGEAIRTLTELVDQRKEAQHSGFGRDRGNVTLLLADPRAARNWRRHTSFAQTYADLFATPGWQASEFRLALDEKYLSGRDWDQDSA</sequence>
<protein>
    <submittedName>
        <fullName evidence="1">Uncharacterized protein</fullName>
    </submittedName>
</protein>
<evidence type="ECO:0000313" key="2">
    <source>
        <dbReference type="Proteomes" id="UP000552045"/>
    </source>
</evidence>
<name>A0A7Y9EVJ8_9MICO</name>
<organism evidence="1 2">
    <name type="scientific">Microbacterium pseudoresistens</name>
    <dbReference type="NCBI Taxonomy" id="640634"/>
    <lineage>
        <taxon>Bacteria</taxon>
        <taxon>Bacillati</taxon>
        <taxon>Actinomycetota</taxon>
        <taxon>Actinomycetes</taxon>
        <taxon>Micrococcales</taxon>
        <taxon>Microbacteriaceae</taxon>
        <taxon>Microbacterium</taxon>
    </lineage>
</organism>
<dbReference type="EMBL" id="JACCBH010000001">
    <property type="protein sequence ID" value="NYD54601.1"/>
    <property type="molecule type" value="Genomic_DNA"/>
</dbReference>
<dbReference type="Proteomes" id="UP000552045">
    <property type="component" value="Unassembled WGS sequence"/>
</dbReference>